<evidence type="ECO:0008006" key="3">
    <source>
        <dbReference type="Google" id="ProtNLM"/>
    </source>
</evidence>
<comment type="caution">
    <text evidence="1">The sequence shown here is derived from an EMBL/GenBank/DDBJ whole genome shotgun (WGS) entry which is preliminary data.</text>
</comment>
<sequence>MKDSDTATRVTATGTIQKLGMSTFQYGTHVLKTENKTYALKSTFSLDPYLDKKVTIKGKKVSGYPLEGGPDLVDVSMVKL</sequence>
<proteinExistence type="predicted"/>
<evidence type="ECO:0000313" key="2">
    <source>
        <dbReference type="Proteomes" id="UP001501081"/>
    </source>
</evidence>
<dbReference type="Proteomes" id="UP001501081">
    <property type="component" value="Unassembled WGS sequence"/>
</dbReference>
<reference evidence="2" key="1">
    <citation type="journal article" date="2019" name="Int. J. Syst. Evol. Microbiol.">
        <title>The Global Catalogue of Microorganisms (GCM) 10K type strain sequencing project: providing services to taxonomists for standard genome sequencing and annotation.</title>
        <authorList>
            <consortium name="The Broad Institute Genomics Platform"/>
            <consortium name="The Broad Institute Genome Sequencing Center for Infectious Disease"/>
            <person name="Wu L."/>
            <person name="Ma J."/>
        </authorList>
    </citation>
    <scope>NUCLEOTIDE SEQUENCE [LARGE SCALE GENOMIC DNA]</scope>
    <source>
        <strain evidence="2">JCM 17338</strain>
    </source>
</reference>
<protein>
    <recommendedName>
        <fullName evidence="3">YceI-like domain-containing protein</fullName>
    </recommendedName>
</protein>
<dbReference type="EMBL" id="BAABAK010000009">
    <property type="protein sequence ID" value="GAA3964703.1"/>
    <property type="molecule type" value="Genomic_DNA"/>
</dbReference>
<evidence type="ECO:0000313" key="1">
    <source>
        <dbReference type="EMBL" id="GAA3964703.1"/>
    </source>
</evidence>
<name>A0ABP7PFJ5_9SPHI</name>
<keyword evidence="2" id="KW-1185">Reference proteome</keyword>
<accession>A0ABP7PFJ5</accession>
<organism evidence="1 2">
    <name type="scientific">Pedobacter ginsengiterrae</name>
    <dbReference type="NCBI Taxonomy" id="871696"/>
    <lineage>
        <taxon>Bacteria</taxon>
        <taxon>Pseudomonadati</taxon>
        <taxon>Bacteroidota</taxon>
        <taxon>Sphingobacteriia</taxon>
        <taxon>Sphingobacteriales</taxon>
        <taxon>Sphingobacteriaceae</taxon>
        <taxon>Pedobacter</taxon>
    </lineage>
</organism>
<gene>
    <name evidence="1" type="ORF">GCM10022246_17290</name>
</gene>